<evidence type="ECO:0000313" key="7">
    <source>
        <dbReference type="EMBL" id="PWN55912.1"/>
    </source>
</evidence>
<accession>A0A363UKG7</accession>
<dbReference type="RefSeq" id="WP_109720127.1">
    <property type="nucleotide sequence ID" value="NZ_QEQK01000007.1"/>
</dbReference>
<dbReference type="SUPFAM" id="SSF55073">
    <property type="entry name" value="Nucleotide cyclase"/>
    <property type="match status" value="1"/>
</dbReference>
<protein>
    <recommendedName>
        <fullName evidence="2">diguanylate cyclase</fullName>
        <ecNumber evidence="2">2.7.7.65</ecNumber>
    </recommendedName>
</protein>
<feature type="domain" description="GGDEF" evidence="6">
    <location>
        <begin position="237"/>
        <end position="373"/>
    </location>
</feature>
<dbReference type="EC" id="2.7.7.65" evidence="2"/>
<dbReference type="FunFam" id="3.30.70.270:FF:000001">
    <property type="entry name" value="Diguanylate cyclase domain protein"/>
    <property type="match status" value="1"/>
</dbReference>
<dbReference type="InterPro" id="IPR050469">
    <property type="entry name" value="Diguanylate_Cyclase"/>
</dbReference>
<dbReference type="GO" id="GO:0043709">
    <property type="term" value="P:cell adhesion involved in single-species biofilm formation"/>
    <property type="evidence" value="ECO:0007669"/>
    <property type="project" value="TreeGrafter"/>
</dbReference>
<dbReference type="EMBL" id="QEQK01000007">
    <property type="protein sequence ID" value="PWN55912.1"/>
    <property type="molecule type" value="Genomic_DNA"/>
</dbReference>
<dbReference type="Proteomes" id="UP000251800">
    <property type="component" value="Unassembled WGS sequence"/>
</dbReference>
<dbReference type="CDD" id="cd01949">
    <property type="entry name" value="GGDEF"/>
    <property type="match status" value="1"/>
</dbReference>
<dbReference type="NCBIfam" id="TIGR00254">
    <property type="entry name" value="GGDEF"/>
    <property type="match status" value="1"/>
</dbReference>
<feature type="transmembrane region" description="Helical" evidence="5">
    <location>
        <begin position="172"/>
        <end position="193"/>
    </location>
</feature>
<reference evidence="7 8" key="1">
    <citation type="submission" date="2018-05" db="EMBL/GenBank/DDBJ databases">
        <title>Abyssibacter profundi OUC007T gen. nov., sp. nov, a marine bacterium isolated from seawater of the Mariana Trench.</title>
        <authorList>
            <person name="Zhou S."/>
        </authorList>
    </citation>
    <scope>NUCLEOTIDE SEQUENCE [LARGE SCALE GENOMIC DNA]</scope>
    <source>
        <strain evidence="7 8">OUC007</strain>
    </source>
</reference>
<dbReference type="SMART" id="SM00267">
    <property type="entry name" value="GGDEF"/>
    <property type="match status" value="1"/>
</dbReference>
<feature type="transmembrane region" description="Helical" evidence="5">
    <location>
        <begin position="65"/>
        <end position="85"/>
    </location>
</feature>
<evidence type="ECO:0000256" key="4">
    <source>
        <dbReference type="SAM" id="MobiDB-lite"/>
    </source>
</evidence>
<keyword evidence="5" id="KW-0812">Transmembrane</keyword>
<dbReference type="InterPro" id="IPR029787">
    <property type="entry name" value="Nucleotide_cyclase"/>
</dbReference>
<comment type="catalytic activity">
    <reaction evidence="3">
        <text>2 GTP = 3',3'-c-di-GMP + 2 diphosphate</text>
        <dbReference type="Rhea" id="RHEA:24898"/>
        <dbReference type="ChEBI" id="CHEBI:33019"/>
        <dbReference type="ChEBI" id="CHEBI:37565"/>
        <dbReference type="ChEBI" id="CHEBI:58805"/>
        <dbReference type="EC" id="2.7.7.65"/>
    </reaction>
</comment>
<evidence type="ECO:0000256" key="1">
    <source>
        <dbReference type="ARBA" id="ARBA00001946"/>
    </source>
</evidence>
<gene>
    <name evidence="7" type="ORF">DEH80_08780</name>
</gene>
<keyword evidence="5" id="KW-0472">Membrane</keyword>
<feature type="region of interest" description="Disordered" evidence="4">
    <location>
        <begin position="372"/>
        <end position="392"/>
    </location>
</feature>
<evidence type="ECO:0000256" key="3">
    <source>
        <dbReference type="ARBA" id="ARBA00034247"/>
    </source>
</evidence>
<feature type="transmembrane region" description="Helical" evidence="5">
    <location>
        <begin position="31"/>
        <end position="50"/>
    </location>
</feature>
<dbReference type="Gene3D" id="3.30.70.270">
    <property type="match status" value="1"/>
</dbReference>
<organism evidence="7 8">
    <name type="scientific">Abyssibacter profundi</name>
    <dbReference type="NCBI Taxonomy" id="2182787"/>
    <lineage>
        <taxon>Bacteria</taxon>
        <taxon>Pseudomonadati</taxon>
        <taxon>Pseudomonadota</taxon>
        <taxon>Gammaproteobacteria</taxon>
        <taxon>Chromatiales</taxon>
        <taxon>Oceanococcaceae</taxon>
        <taxon>Abyssibacter</taxon>
    </lineage>
</organism>
<sequence>MGIQIDYSGLRFASKPSEREFRTRFRDGGRLGRWAMVIACLVLTVPRPLLDTALLGAPASVHEGWQAWTVWLIPLAALACAATLLHRPWYALSTVATFTLAALGLAYSAQLTVALGRLSPDQPLTGLALCPLLFCVLVRARLLSGVLMAILTLATGSAAMHAAPEAFATRDYLVFVCLCAIAVVASLSVELTARRAWMARESLMWSATYDDLSGLLNRRAFEDQMDRVLRMAMRQRNSLCLLCVDIDHFKRVNDRYGHLAGDEVIRCVGEELRIACQRPLDLAGRMGGEEFLLAFYEVDAAQAVVLAERVLHRIRNLVVHPDSEQPIRVTVSIGAAVGTPLSHSTMRDFMCLADRLLYQAKRAGRDRVIHGQLDSSGHQTATPVTNPAGLQP</sequence>
<evidence type="ECO:0000313" key="8">
    <source>
        <dbReference type="Proteomes" id="UP000251800"/>
    </source>
</evidence>
<dbReference type="Pfam" id="PF00990">
    <property type="entry name" value="GGDEF"/>
    <property type="match status" value="1"/>
</dbReference>
<keyword evidence="8" id="KW-1185">Reference proteome</keyword>
<keyword evidence="5" id="KW-1133">Transmembrane helix</keyword>
<evidence type="ECO:0000256" key="5">
    <source>
        <dbReference type="SAM" id="Phobius"/>
    </source>
</evidence>
<dbReference type="PANTHER" id="PTHR45138:SF9">
    <property type="entry name" value="DIGUANYLATE CYCLASE DGCM-RELATED"/>
    <property type="match status" value="1"/>
</dbReference>
<dbReference type="InterPro" id="IPR043128">
    <property type="entry name" value="Rev_trsase/Diguanyl_cyclase"/>
</dbReference>
<name>A0A363UKG7_9GAMM</name>
<dbReference type="GO" id="GO:0005886">
    <property type="term" value="C:plasma membrane"/>
    <property type="evidence" value="ECO:0007669"/>
    <property type="project" value="TreeGrafter"/>
</dbReference>
<dbReference type="GO" id="GO:0052621">
    <property type="term" value="F:diguanylate cyclase activity"/>
    <property type="evidence" value="ECO:0007669"/>
    <property type="project" value="UniProtKB-EC"/>
</dbReference>
<proteinExistence type="predicted"/>
<feature type="transmembrane region" description="Helical" evidence="5">
    <location>
        <begin position="143"/>
        <end position="160"/>
    </location>
</feature>
<evidence type="ECO:0000256" key="2">
    <source>
        <dbReference type="ARBA" id="ARBA00012528"/>
    </source>
</evidence>
<comment type="cofactor">
    <cofactor evidence="1">
        <name>Mg(2+)</name>
        <dbReference type="ChEBI" id="CHEBI:18420"/>
    </cofactor>
</comment>
<feature type="transmembrane region" description="Helical" evidence="5">
    <location>
        <begin position="90"/>
        <end position="110"/>
    </location>
</feature>
<comment type="caution">
    <text evidence="7">The sequence shown here is derived from an EMBL/GenBank/DDBJ whole genome shotgun (WGS) entry which is preliminary data.</text>
</comment>
<dbReference type="GO" id="GO:1902201">
    <property type="term" value="P:negative regulation of bacterial-type flagellum-dependent cell motility"/>
    <property type="evidence" value="ECO:0007669"/>
    <property type="project" value="TreeGrafter"/>
</dbReference>
<dbReference type="OrthoDB" id="9803824at2"/>
<dbReference type="PANTHER" id="PTHR45138">
    <property type="entry name" value="REGULATORY COMPONENTS OF SENSORY TRANSDUCTION SYSTEM"/>
    <property type="match status" value="1"/>
</dbReference>
<dbReference type="PROSITE" id="PS50887">
    <property type="entry name" value="GGDEF"/>
    <property type="match status" value="1"/>
</dbReference>
<dbReference type="AlphaFoldDB" id="A0A363UKG7"/>
<dbReference type="InterPro" id="IPR000160">
    <property type="entry name" value="GGDEF_dom"/>
</dbReference>
<feature type="compositionally biased region" description="Polar residues" evidence="4">
    <location>
        <begin position="373"/>
        <end position="385"/>
    </location>
</feature>
<evidence type="ECO:0000259" key="6">
    <source>
        <dbReference type="PROSITE" id="PS50887"/>
    </source>
</evidence>